<feature type="domain" description="TonB-dependent receptor plug" evidence="9">
    <location>
        <begin position="146"/>
        <end position="230"/>
    </location>
</feature>
<keyword evidence="8" id="KW-0732">Signal</keyword>
<comment type="subcellular location">
    <subcellularLocation>
        <location evidence="1 7">Cell outer membrane</location>
        <topology evidence="1 7">Multi-pass membrane protein</topology>
    </subcellularLocation>
</comment>
<dbReference type="InterPro" id="IPR012910">
    <property type="entry name" value="Plug_dom"/>
</dbReference>
<name>A0A6N6MA50_9FLAO</name>
<evidence type="ECO:0000313" key="12">
    <source>
        <dbReference type="Proteomes" id="UP000435357"/>
    </source>
</evidence>
<keyword evidence="5 7" id="KW-0472">Membrane</keyword>
<dbReference type="OrthoDB" id="8764943at2"/>
<dbReference type="Proteomes" id="UP000435357">
    <property type="component" value="Unassembled WGS sequence"/>
</dbReference>
<dbReference type="Gene3D" id="2.60.40.1120">
    <property type="entry name" value="Carboxypeptidase-like, regulatory domain"/>
    <property type="match status" value="1"/>
</dbReference>
<dbReference type="Pfam" id="PF07715">
    <property type="entry name" value="Plug"/>
    <property type="match status" value="1"/>
</dbReference>
<organism evidence="11 12">
    <name type="scientific">Salibacter halophilus</name>
    <dbReference type="NCBI Taxonomy" id="1803916"/>
    <lineage>
        <taxon>Bacteria</taxon>
        <taxon>Pseudomonadati</taxon>
        <taxon>Bacteroidota</taxon>
        <taxon>Flavobacteriia</taxon>
        <taxon>Flavobacteriales</taxon>
        <taxon>Salibacteraceae</taxon>
        <taxon>Salibacter</taxon>
    </lineage>
</organism>
<feature type="domain" description="Outer membrane protein beta-barrel" evidence="10">
    <location>
        <begin position="386"/>
        <end position="790"/>
    </location>
</feature>
<dbReference type="GO" id="GO:0009279">
    <property type="term" value="C:cell outer membrane"/>
    <property type="evidence" value="ECO:0007669"/>
    <property type="project" value="UniProtKB-SubCell"/>
</dbReference>
<evidence type="ECO:0000256" key="2">
    <source>
        <dbReference type="ARBA" id="ARBA00022448"/>
    </source>
</evidence>
<evidence type="ECO:0000256" key="4">
    <source>
        <dbReference type="ARBA" id="ARBA00022692"/>
    </source>
</evidence>
<accession>A0A6N6MA50</accession>
<dbReference type="PANTHER" id="PTHR40980:SF4">
    <property type="entry name" value="TONB-DEPENDENT RECEPTOR-LIKE BETA-BARREL DOMAIN-CONTAINING PROTEIN"/>
    <property type="match status" value="1"/>
</dbReference>
<feature type="chain" id="PRO_5026876454" evidence="8">
    <location>
        <begin position="24"/>
        <end position="812"/>
    </location>
</feature>
<evidence type="ECO:0000313" key="11">
    <source>
        <dbReference type="EMBL" id="KAB1065590.1"/>
    </source>
</evidence>
<dbReference type="InterPro" id="IPR008969">
    <property type="entry name" value="CarboxyPept-like_regulatory"/>
</dbReference>
<comment type="caution">
    <text evidence="11">The sequence shown here is derived from an EMBL/GenBank/DDBJ whole genome shotgun (WGS) entry which is preliminary data.</text>
</comment>
<keyword evidence="2 7" id="KW-0813">Transport</keyword>
<evidence type="ECO:0000256" key="6">
    <source>
        <dbReference type="ARBA" id="ARBA00023237"/>
    </source>
</evidence>
<dbReference type="InterPro" id="IPR041700">
    <property type="entry name" value="OMP_b-brl_3"/>
</dbReference>
<dbReference type="InterPro" id="IPR037066">
    <property type="entry name" value="Plug_dom_sf"/>
</dbReference>
<keyword evidence="6 7" id="KW-0998">Cell outer membrane</keyword>
<dbReference type="Pfam" id="PF13715">
    <property type="entry name" value="CarbopepD_reg_2"/>
    <property type="match status" value="1"/>
</dbReference>
<proteinExistence type="inferred from homology"/>
<keyword evidence="3 7" id="KW-1134">Transmembrane beta strand</keyword>
<dbReference type="EMBL" id="WACR01000002">
    <property type="protein sequence ID" value="KAB1065590.1"/>
    <property type="molecule type" value="Genomic_DNA"/>
</dbReference>
<evidence type="ECO:0000259" key="10">
    <source>
        <dbReference type="Pfam" id="PF14905"/>
    </source>
</evidence>
<dbReference type="InterPro" id="IPR036942">
    <property type="entry name" value="Beta-barrel_TonB_sf"/>
</dbReference>
<sequence length="812" mass="92322">MTKHILSTFFSLLLFTVPFYSFGQNQKKSIDNGVQGSIVEGKSKKAVQFASVSVISLPDSVFQDGTITDKNGEYKIELSDGKFVVLVEFMGYGKTYSEPFTVSGNVVKMDPIEISQKAETLKEAVVEAERSEMALTMEKKTFEVSQDITSQGGSASDILENVPSVTVDNDGSVSLRGNSNVRILINGKQSGLVGVSSQDALRMLASDMVERVEVITNPSARYDAEGMAGIINIILKEDKELGTNAVFSAGARYPWGYNASASLSHKRGDWSFSGNYSFRDRSRPRYSEQKRQTLENDTAVTVLQDDQGMRSGQSHNIMGGVQWSPGEYNEFSFDGVYSTSRGNNTSDVDFRTFDPYRLRSTSLRENDEIEDEENYDITFEYRRTYPEEKREWVTSLDYNTGDEVEDTEAEQRFYGPSGNEIDSLFALQNTYNREEQDNLVFQSDYVHPFSENGKLEFGVKSSWRVINTDYYVEDYDRDSDAYLTLPRFTNDFLYDEQIHAAYGMYTNKWGKFGVAAGLRAEWSIINVVQEQTNDDITRDYINPFPTLSMSYEVNKTNSVQLSYSRRINRPGFWDLNPFFSYTNPLNFRSGNPQLNPEYTNSLEASYLFFKQKGNLNISTYYRHSTGVIQRVSTIEDGVTISRPQNVNEQEYYGIELTGMYRPFDWWRLGGSVNYYGSRLDASNVVENSNRQFTTWQSQLNTQITTPGDFKIQLRANHRAATVTAQGIRKNITYLTAGVSRSFMDDKFAVNFNVRDVFNSRKYRGTTIGDGFVIESEGQWRPRTFTLSFTYRLKNEDLDKGKDGDGDFGGDDF</sequence>
<dbReference type="InterPro" id="IPR039426">
    <property type="entry name" value="TonB-dep_rcpt-like"/>
</dbReference>
<evidence type="ECO:0000256" key="8">
    <source>
        <dbReference type="SAM" id="SignalP"/>
    </source>
</evidence>
<comment type="similarity">
    <text evidence="7">Belongs to the TonB-dependent receptor family.</text>
</comment>
<evidence type="ECO:0000256" key="5">
    <source>
        <dbReference type="ARBA" id="ARBA00023136"/>
    </source>
</evidence>
<dbReference type="RefSeq" id="WP_151166414.1">
    <property type="nucleotide sequence ID" value="NZ_WACR01000002.1"/>
</dbReference>
<dbReference type="AlphaFoldDB" id="A0A6N6MA50"/>
<evidence type="ECO:0000256" key="3">
    <source>
        <dbReference type="ARBA" id="ARBA00022452"/>
    </source>
</evidence>
<evidence type="ECO:0000259" key="9">
    <source>
        <dbReference type="Pfam" id="PF07715"/>
    </source>
</evidence>
<gene>
    <name evidence="11" type="ORF">F3059_02750</name>
</gene>
<protein>
    <submittedName>
        <fullName evidence="11">TonB-dependent receptor</fullName>
    </submittedName>
</protein>
<dbReference type="Pfam" id="PF14905">
    <property type="entry name" value="OMP_b-brl_3"/>
    <property type="match status" value="1"/>
</dbReference>
<keyword evidence="11" id="KW-0675">Receptor</keyword>
<feature type="signal peptide" evidence="8">
    <location>
        <begin position="1"/>
        <end position="23"/>
    </location>
</feature>
<dbReference type="Gene3D" id="2.40.170.20">
    <property type="entry name" value="TonB-dependent receptor, beta-barrel domain"/>
    <property type="match status" value="1"/>
</dbReference>
<dbReference type="PANTHER" id="PTHR40980">
    <property type="entry name" value="PLUG DOMAIN-CONTAINING PROTEIN"/>
    <property type="match status" value="1"/>
</dbReference>
<reference evidence="11 12" key="1">
    <citation type="submission" date="2019-09" db="EMBL/GenBank/DDBJ databases">
        <title>Genomes of Cryomorphaceae.</title>
        <authorList>
            <person name="Bowman J.P."/>
        </authorList>
    </citation>
    <scope>NUCLEOTIDE SEQUENCE [LARGE SCALE GENOMIC DNA]</scope>
    <source>
        <strain evidence="11 12">KCTC 52047</strain>
    </source>
</reference>
<evidence type="ECO:0000256" key="1">
    <source>
        <dbReference type="ARBA" id="ARBA00004571"/>
    </source>
</evidence>
<dbReference type="SUPFAM" id="SSF56935">
    <property type="entry name" value="Porins"/>
    <property type="match status" value="1"/>
</dbReference>
<evidence type="ECO:0000256" key="7">
    <source>
        <dbReference type="PROSITE-ProRule" id="PRU01360"/>
    </source>
</evidence>
<dbReference type="Gene3D" id="2.170.130.10">
    <property type="entry name" value="TonB-dependent receptor, plug domain"/>
    <property type="match status" value="1"/>
</dbReference>
<dbReference type="PROSITE" id="PS52016">
    <property type="entry name" value="TONB_DEPENDENT_REC_3"/>
    <property type="match status" value="1"/>
</dbReference>
<keyword evidence="4 7" id="KW-0812">Transmembrane</keyword>
<dbReference type="SUPFAM" id="SSF49464">
    <property type="entry name" value="Carboxypeptidase regulatory domain-like"/>
    <property type="match status" value="1"/>
</dbReference>
<keyword evidence="12" id="KW-1185">Reference proteome</keyword>